<evidence type="ECO:0000313" key="2">
    <source>
        <dbReference type="EMBL" id="JAD32899.1"/>
    </source>
</evidence>
<reference evidence="2" key="2">
    <citation type="journal article" date="2015" name="Data Brief">
        <title>Shoot transcriptome of the giant reed, Arundo donax.</title>
        <authorList>
            <person name="Barrero R.A."/>
            <person name="Guerrero F.D."/>
            <person name="Moolhuijzen P."/>
            <person name="Goolsby J.A."/>
            <person name="Tidwell J."/>
            <person name="Bellgard S.E."/>
            <person name="Bellgard M.I."/>
        </authorList>
    </citation>
    <scope>NUCLEOTIDE SEQUENCE</scope>
    <source>
        <tissue evidence="2">Shoot tissue taken approximately 20 cm above the soil surface</tissue>
    </source>
</reference>
<proteinExistence type="predicted"/>
<organism evidence="2">
    <name type="scientific">Arundo donax</name>
    <name type="common">Giant reed</name>
    <name type="synonym">Donax arundinaceus</name>
    <dbReference type="NCBI Taxonomy" id="35708"/>
    <lineage>
        <taxon>Eukaryota</taxon>
        <taxon>Viridiplantae</taxon>
        <taxon>Streptophyta</taxon>
        <taxon>Embryophyta</taxon>
        <taxon>Tracheophyta</taxon>
        <taxon>Spermatophyta</taxon>
        <taxon>Magnoliopsida</taxon>
        <taxon>Liliopsida</taxon>
        <taxon>Poales</taxon>
        <taxon>Poaceae</taxon>
        <taxon>PACMAD clade</taxon>
        <taxon>Arundinoideae</taxon>
        <taxon>Arundineae</taxon>
        <taxon>Arundo</taxon>
    </lineage>
</organism>
<dbReference type="EMBL" id="GBRH01264996">
    <property type="protein sequence ID" value="JAD32899.1"/>
    <property type="molecule type" value="Transcribed_RNA"/>
</dbReference>
<keyword evidence="1" id="KW-1133">Transmembrane helix</keyword>
<keyword evidence="1" id="KW-0812">Transmembrane</keyword>
<keyword evidence="1" id="KW-0472">Membrane</keyword>
<reference evidence="2" key="1">
    <citation type="submission" date="2014-09" db="EMBL/GenBank/DDBJ databases">
        <authorList>
            <person name="Magalhaes I.L.F."/>
            <person name="Oliveira U."/>
            <person name="Santos F.R."/>
            <person name="Vidigal T.H.D.A."/>
            <person name="Brescovit A.D."/>
            <person name="Santos A.J."/>
        </authorList>
    </citation>
    <scope>NUCLEOTIDE SEQUENCE</scope>
    <source>
        <tissue evidence="2">Shoot tissue taken approximately 20 cm above the soil surface</tissue>
    </source>
</reference>
<feature type="transmembrane region" description="Helical" evidence="1">
    <location>
        <begin position="23"/>
        <end position="43"/>
    </location>
</feature>
<dbReference type="AlphaFoldDB" id="A0A0A8Z0G6"/>
<protein>
    <submittedName>
        <fullName evidence="2">Uncharacterized protein</fullName>
    </submittedName>
</protein>
<sequence>MVTSLCALSSLISYHIIYFDNMAHHLLCMTPPLGLASVSYMILCSRELKRRECGWDIELKNVEGVLF</sequence>
<accession>A0A0A8Z0G6</accession>
<evidence type="ECO:0000256" key="1">
    <source>
        <dbReference type="SAM" id="Phobius"/>
    </source>
</evidence>
<name>A0A0A8Z0G6_ARUDO</name>